<feature type="compositionally biased region" description="Low complexity" evidence="1">
    <location>
        <begin position="42"/>
        <end position="56"/>
    </location>
</feature>
<comment type="caution">
    <text evidence="3">The sequence shown here is derived from an EMBL/GenBank/DDBJ whole genome shotgun (WGS) entry which is preliminary data.</text>
</comment>
<organism evidence="3 4">
    <name type="scientific">Brevundimonas bullata</name>
    <dbReference type="NCBI Taxonomy" id="13160"/>
    <lineage>
        <taxon>Bacteria</taxon>
        <taxon>Pseudomonadati</taxon>
        <taxon>Pseudomonadota</taxon>
        <taxon>Alphaproteobacteria</taxon>
        <taxon>Caulobacterales</taxon>
        <taxon>Caulobacteraceae</taxon>
        <taxon>Brevundimonas</taxon>
    </lineage>
</organism>
<evidence type="ECO:0000313" key="3">
    <source>
        <dbReference type="EMBL" id="MBB4796589.1"/>
    </source>
</evidence>
<dbReference type="PROSITE" id="PS51257">
    <property type="entry name" value="PROKAR_LIPOPROTEIN"/>
    <property type="match status" value="1"/>
</dbReference>
<dbReference type="EMBL" id="JACHKY010000001">
    <property type="protein sequence ID" value="MBB4796589.1"/>
    <property type="molecule type" value="Genomic_DNA"/>
</dbReference>
<dbReference type="Proteomes" id="UP000539957">
    <property type="component" value="Unassembled WGS sequence"/>
</dbReference>
<sequence>MRRVHTVALVALSLATACLSTATLAKPASWLQPMFEEGEARSWSSAASPQLPSPQAGGQPLSDEELSGLRGGFITTNGFTFGFGVVIRSYIDNTLALKTQLTWTPKGAVTEQTRGDVPGATDLASAMTSLLNRGIDLTGLTGTSGGVALVDGDGATALIHNVTTGQLQNLIVNNANNRNLRQDMELNLYLPDLAAMQSASSAQQRAMQMTYDLNTALVGSLGR</sequence>
<dbReference type="AlphaFoldDB" id="A0A7W7ILK2"/>
<feature type="signal peptide" evidence="2">
    <location>
        <begin position="1"/>
        <end position="25"/>
    </location>
</feature>
<keyword evidence="4" id="KW-1185">Reference proteome</keyword>
<accession>A0A7W7ILK2</accession>
<feature type="region of interest" description="Disordered" evidence="1">
    <location>
        <begin position="41"/>
        <end position="64"/>
    </location>
</feature>
<name>A0A7W7ILK2_9CAUL</name>
<gene>
    <name evidence="3" type="ORF">HNP32_000303</name>
</gene>
<proteinExistence type="predicted"/>
<evidence type="ECO:0000313" key="4">
    <source>
        <dbReference type="Proteomes" id="UP000539957"/>
    </source>
</evidence>
<dbReference type="RefSeq" id="WP_184266246.1">
    <property type="nucleotide sequence ID" value="NZ_JACHKY010000001.1"/>
</dbReference>
<feature type="chain" id="PRO_5031279697" description="Lipoprotein" evidence="2">
    <location>
        <begin position="26"/>
        <end position="223"/>
    </location>
</feature>
<reference evidence="3 4" key="1">
    <citation type="submission" date="2020-08" db="EMBL/GenBank/DDBJ databases">
        <title>Functional genomics of gut bacteria from endangered species of beetles.</title>
        <authorList>
            <person name="Carlos-Shanley C."/>
        </authorList>
    </citation>
    <scope>NUCLEOTIDE SEQUENCE [LARGE SCALE GENOMIC DNA]</scope>
    <source>
        <strain evidence="3 4">S00123</strain>
    </source>
</reference>
<evidence type="ECO:0008006" key="5">
    <source>
        <dbReference type="Google" id="ProtNLM"/>
    </source>
</evidence>
<keyword evidence="2" id="KW-0732">Signal</keyword>
<evidence type="ECO:0000256" key="2">
    <source>
        <dbReference type="SAM" id="SignalP"/>
    </source>
</evidence>
<evidence type="ECO:0000256" key="1">
    <source>
        <dbReference type="SAM" id="MobiDB-lite"/>
    </source>
</evidence>
<protein>
    <recommendedName>
        <fullName evidence="5">Lipoprotein</fullName>
    </recommendedName>
</protein>